<proteinExistence type="predicted"/>
<dbReference type="Proteomes" id="UP000011708">
    <property type="component" value="Chromosome"/>
</dbReference>
<organism evidence="3">
    <name type="scientific">Treponema denticola H1-T</name>
    <dbReference type="NCBI Taxonomy" id="999431"/>
    <lineage>
        <taxon>Bacteria</taxon>
        <taxon>Pseudomonadati</taxon>
        <taxon>Spirochaetota</taxon>
        <taxon>Spirochaetia</taxon>
        <taxon>Spirochaetales</taxon>
        <taxon>Treponemataceae</taxon>
        <taxon>Treponema</taxon>
    </lineage>
</organism>
<dbReference type="EMBL" id="AGDW01000019">
    <property type="protein sequence ID" value="EMB29678.1"/>
    <property type="molecule type" value="Genomic_DNA"/>
</dbReference>
<reference evidence="3" key="1">
    <citation type="submission" date="2012-01" db="EMBL/GenBank/DDBJ databases">
        <title>The Genome Sequence of Treponema denticola H1-T.</title>
        <authorList>
            <consortium name="The Broad Institute Genome Sequencing Platform"/>
            <person name="Earl A."/>
            <person name="Ward D."/>
            <person name="Feldgarden M."/>
            <person name="Gevers D."/>
            <person name="Blanton J.M."/>
            <person name="Fenno C.J."/>
            <person name="Baranova O.V."/>
            <person name="Mathney J."/>
            <person name="Dewhirst F.E."/>
            <person name="Izard J."/>
            <person name="Young S.K."/>
            <person name="Zeng Q."/>
            <person name="Gargeya S."/>
            <person name="Fitzgerald M."/>
            <person name="Haas B."/>
            <person name="Abouelleil A."/>
            <person name="Alvarado L."/>
            <person name="Arachchi H.M."/>
            <person name="Berlin A."/>
            <person name="Chapman S.B."/>
            <person name="Gearin G."/>
            <person name="Goldberg J."/>
            <person name="Griggs A."/>
            <person name="Gujja S."/>
            <person name="Hansen M."/>
            <person name="Heiman D."/>
            <person name="Howarth C."/>
            <person name="Larimer J."/>
            <person name="Lui A."/>
            <person name="MacDonald P.J.P."/>
            <person name="McCowen C."/>
            <person name="Montmayeur A."/>
            <person name="Murphy C."/>
            <person name="Neiman D."/>
            <person name="Pearson M."/>
            <person name="Priest M."/>
            <person name="Roberts A."/>
            <person name="Saif S."/>
            <person name="Shea T."/>
            <person name="Sisk P."/>
            <person name="Stolte C."/>
            <person name="Sykes S."/>
            <person name="Wortman J."/>
            <person name="Nusbaum C."/>
            <person name="Birren B."/>
        </authorList>
    </citation>
    <scope>NUCLEOTIDE SEQUENCE [LARGE SCALE GENOMIC DNA]</scope>
    <source>
        <strain evidence="3">H1-T</strain>
    </source>
</reference>
<dbReference type="SMART" id="SM00382">
    <property type="entry name" value="AAA"/>
    <property type="match status" value="1"/>
</dbReference>
<comment type="caution">
    <text evidence="3">The sequence shown here is derived from an EMBL/GenBank/DDBJ whole genome shotgun (WGS) entry which is preliminary data.</text>
</comment>
<dbReference type="InterPro" id="IPR003593">
    <property type="entry name" value="AAA+_ATPase"/>
</dbReference>
<gene>
    <name evidence="3" type="ORF">HMPREF9725_01705</name>
</gene>
<dbReference type="InterPro" id="IPR002611">
    <property type="entry name" value="IstB_ATP-bd"/>
</dbReference>
<dbReference type="InterPro" id="IPR027417">
    <property type="entry name" value="P-loop_NTPase"/>
</dbReference>
<dbReference type="HOGENOM" id="CLU_062999_3_1_12"/>
<evidence type="ECO:0000259" key="2">
    <source>
        <dbReference type="SMART" id="SM00382"/>
    </source>
</evidence>
<evidence type="ECO:0000313" key="3">
    <source>
        <dbReference type="EMBL" id="EMB29678.1"/>
    </source>
</evidence>
<evidence type="ECO:0000256" key="1">
    <source>
        <dbReference type="SAM" id="Coils"/>
    </source>
</evidence>
<dbReference type="Gene3D" id="3.40.50.300">
    <property type="entry name" value="P-loop containing nucleotide triphosphate hydrolases"/>
    <property type="match status" value="1"/>
</dbReference>
<dbReference type="Pfam" id="PF01695">
    <property type="entry name" value="IstB_IS21"/>
    <property type="match status" value="1"/>
</dbReference>
<dbReference type="GO" id="GO:0005524">
    <property type="term" value="F:ATP binding"/>
    <property type="evidence" value="ECO:0007669"/>
    <property type="project" value="InterPro"/>
</dbReference>
<accession>M2C7R2</accession>
<dbReference type="PANTHER" id="PTHR30050">
    <property type="entry name" value="CHROMOSOMAL REPLICATION INITIATOR PROTEIN DNAA"/>
    <property type="match status" value="1"/>
</dbReference>
<dbReference type="RefSeq" id="WP_002670852.1">
    <property type="nucleotide sequence ID" value="NZ_CM001794.1"/>
</dbReference>
<dbReference type="SUPFAM" id="SSF52540">
    <property type="entry name" value="P-loop containing nucleoside triphosphate hydrolases"/>
    <property type="match status" value="1"/>
</dbReference>
<dbReference type="PANTHER" id="PTHR30050:SF4">
    <property type="entry name" value="ATP-BINDING PROTEIN RV3427C IN INSERTION SEQUENCE-RELATED"/>
    <property type="match status" value="1"/>
</dbReference>
<sequence>MIPKNLPLGMREQLLKLGNLCIQADSEIQKKELARLKQELEIQIATNKQNAEIPERLQGAAFSNYFTPNEDLKAIDDLKDFVKSFIARKNHGIKSFDTIIILGGNGTGKTHLSIAILKELNYNGLYIASNILCMRLIRSRAFKAVKDEEALIREYASVPFLIIDEIGRARDLETEQHAIFDILNIRYEKKLPTCLISNKERGDIQDYLGAAVMDRISENYIFVELKAPSYRRTQSHYKHIDAIAN</sequence>
<protein>
    <recommendedName>
        <fullName evidence="2">AAA+ ATPase domain-containing protein</fullName>
    </recommendedName>
</protein>
<feature type="domain" description="AAA+ ATPase" evidence="2">
    <location>
        <begin position="95"/>
        <end position="227"/>
    </location>
</feature>
<name>M2C7R2_TREDN</name>
<feature type="coiled-coil region" evidence="1">
    <location>
        <begin position="23"/>
        <end position="50"/>
    </location>
</feature>
<dbReference type="AlphaFoldDB" id="M2C7R2"/>
<keyword evidence="1" id="KW-0175">Coiled coil</keyword>
<dbReference type="CDD" id="cd00009">
    <property type="entry name" value="AAA"/>
    <property type="match status" value="1"/>
</dbReference>
<dbReference type="PATRIC" id="fig|999431.4.peg.1759"/>
<dbReference type="GO" id="GO:0006260">
    <property type="term" value="P:DNA replication"/>
    <property type="evidence" value="ECO:0007669"/>
    <property type="project" value="TreeGrafter"/>
</dbReference>